<dbReference type="EMBL" id="JARRTL010000030">
    <property type="protein sequence ID" value="MEC0487363.1"/>
    <property type="molecule type" value="Genomic_DNA"/>
</dbReference>
<name>A0ABU6H8Q4_9BACI</name>
<feature type="transmembrane region" description="Helical" evidence="1">
    <location>
        <begin position="247"/>
        <end position="268"/>
    </location>
</feature>
<keyword evidence="1" id="KW-0472">Membrane</keyword>
<gene>
    <name evidence="2" type="ORF">P8828_21655</name>
</gene>
<feature type="transmembrane region" description="Helical" evidence="1">
    <location>
        <begin position="103"/>
        <end position="120"/>
    </location>
</feature>
<feature type="transmembrane region" description="Helical" evidence="1">
    <location>
        <begin position="72"/>
        <end position="91"/>
    </location>
</feature>
<dbReference type="RefSeq" id="WP_241494770.1">
    <property type="nucleotide sequence ID" value="NZ_JARRTL010000030.1"/>
</dbReference>
<dbReference type="Proteomes" id="UP001341297">
    <property type="component" value="Unassembled WGS sequence"/>
</dbReference>
<keyword evidence="1" id="KW-1133">Transmembrane helix</keyword>
<evidence type="ECO:0000313" key="2">
    <source>
        <dbReference type="EMBL" id="MEC0487363.1"/>
    </source>
</evidence>
<keyword evidence="1" id="KW-0812">Transmembrane</keyword>
<sequence>MVEFSEIVKDQLATAKLRKLTKFIRKEFPAKGQPHSEQERKYEALKKLSDNDLSSGIARMVRIESSFDHSKFAALFVVILTLLFGAFKVVFVDDKQPLGSGVYFTFTVFAVSLIFIAVGLDKRDMTTASYFKALLEQAKADKTDEKEIEKDTPTPQIRSNNRIEVNAQTGWLFWKKDNYKQAKDLDEVLLNWADEEVIKYINDYFGYWTNNSKKAELQRIRGLDLDIIILGIGRMKEIEESSDNSKIIPGLSAGSVLLVTQISIYYRFISDPYWLGWSLMLSFVVYCLLLFGIKRGINYRSQAAQYRSLLEQVKSEMEKAS</sequence>
<evidence type="ECO:0000313" key="3">
    <source>
        <dbReference type="Proteomes" id="UP001341297"/>
    </source>
</evidence>
<evidence type="ECO:0000256" key="1">
    <source>
        <dbReference type="SAM" id="Phobius"/>
    </source>
</evidence>
<reference evidence="2 3" key="1">
    <citation type="submission" date="2023-03" db="EMBL/GenBank/DDBJ databases">
        <title>Agriculturally important microbes genome sequencing.</title>
        <authorList>
            <person name="Dunlap C."/>
        </authorList>
    </citation>
    <scope>NUCLEOTIDE SEQUENCE [LARGE SCALE GENOMIC DNA]</scope>
    <source>
        <strain evidence="2 3">CBP-3203</strain>
    </source>
</reference>
<feature type="transmembrane region" description="Helical" evidence="1">
    <location>
        <begin position="274"/>
        <end position="293"/>
    </location>
</feature>
<evidence type="ECO:0008006" key="4">
    <source>
        <dbReference type="Google" id="ProtNLM"/>
    </source>
</evidence>
<proteinExistence type="predicted"/>
<accession>A0ABU6H8Q4</accession>
<keyword evidence="3" id="KW-1185">Reference proteome</keyword>
<organism evidence="2 3">
    <name type="scientific">Bacillus glycinifermentans</name>
    <dbReference type="NCBI Taxonomy" id="1664069"/>
    <lineage>
        <taxon>Bacteria</taxon>
        <taxon>Bacillati</taxon>
        <taxon>Bacillota</taxon>
        <taxon>Bacilli</taxon>
        <taxon>Bacillales</taxon>
        <taxon>Bacillaceae</taxon>
        <taxon>Bacillus</taxon>
    </lineage>
</organism>
<protein>
    <recommendedName>
        <fullName evidence="4">DUF4231 domain-containing protein</fullName>
    </recommendedName>
</protein>
<comment type="caution">
    <text evidence="2">The sequence shown here is derived from an EMBL/GenBank/DDBJ whole genome shotgun (WGS) entry which is preliminary data.</text>
</comment>